<feature type="repeat" description="WD" evidence="5">
    <location>
        <begin position="191"/>
        <end position="232"/>
    </location>
</feature>
<dbReference type="SUPFAM" id="SSF50978">
    <property type="entry name" value="WD40 repeat-like"/>
    <property type="match status" value="2"/>
</dbReference>
<evidence type="ECO:0000313" key="8">
    <source>
        <dbReference type="Proteomes" id="UP000639338"/>
    </source>
</evidence>
<feature type="domain" description="U3 small nucleolar RNA-associated protein 13 C-terminal" evidence="6">
    <location>
        <begin position="650"/>
        <end position="781"/>
    </location>
</feature>
<dbReference type="InterPro" id="IPR015943">
    <property type="entry name" value="WD40/YVTN_repeat-like_dom_sf"/>
</dbReference>
<evidence type="ECO:0000256" key="3">
    <source>
        <dbReference type="ARBA" id="ARBA00022737"/>
    </source>
</evidence>
<dbReference type="InterPro" id="IPR020472">
    <property type="entry name" value="WD40_PAC1"/>
</dbReference>
<dbReference type="SMART" id="SM00320">
    <property type="entry name" value="WD40"/>
    <property type="match status" value="11"/>
</dbReference>
<dbReference type="Proteomes" id="UP000639338">
    <property type="component" value="Unassembled WGS sequence"/>
</dbReference>
<feature type="repeat" description="WD" evidence="5">
    <location>
        <begin position="418"/>
        <end position="460"/>
    </location>
</feature>
<dbReference type="Pfam" id="PF00400">
    <property type="entry name" value="WD40"/>
    <property type="match status" value="8"/>
</dbReference>
<organism evidence="7 8">
    <name type="scientific">Aphidius gifuensis</name>
    <name type="common">Parasitoid wasp</name>
    <dbReference type="NCBI Taxonomy" id="684658"/>
    <lineage>
        <taxon>Eukaryota</taxon>
        <taxon>Metazoa</taxon>
        <taxon>Ecdysozoa</taxon>
        <taxon>Arthropoda</taxon>
        <taxon>Hexapoda</taxon>
        <taxon>Insecta</taxon>
        <taxon>Pterygota</taxon>
        <taxon>Neoptera</taxon>
        <taxon>Endopterygota</taxon>
        <taxon>Hymenoptera</taxon>
        <taxon>Apocrita</taxon>
        <taxon>Ichneumonoidea</taxon>
        <taxon>Braconidae</taxon>
        <taxon>Aphidiinae</taxon>
        <taxon>Aphidius</taxon>
    </lineage>
</organism>
<sequence>MSSPNIKEAFSVEAKHSPFFTGGNIEWSQDGDYVLCQNVGKIEVLSVNKGIVIQQLGVTENPEDEDVINSFTLSDDFTQVISHHKSGLFKMWSPLDGKLIKVWKSIHLGPVPQIALTSNNEIMASGGADSSVRIWNLQHHSCVLNLKGVMQGVTSVLKFYPIAEKNLIFASGDDTKIHCWDYTTSKLEKSFSGHFSKVTCLSFHDDGIHMVSSGRDKVLILWDIEKGVSIRVLPVFESVEGTFIIPSSFIFPNIVDKKTDSIYAASAGEKGTVDIWELKKGAKIYSQVRDGPSITRLLFNPKLKAFCFATNDNNIIIHSLENFECLKQFVGNNDEILDIVYIGDGGTHVAVATNSCDIKLYELTTMSCQLLKGHSEIVLSLATTPANLNLMASSGKDNTVKLWLMCKETKKMSCIASGMRHTMSIASIAFSQASATFLTSVSQDQCLKYWDLPNKISINDSDLSLNATNTVMAHSKDINCVTVSPNDKLIATASQDKTAKLWDTDGLKLLGVFNGHRRGVWCVKFSPIDQVLLTSSADCTIKLWSLKDLSCLKTFEGHESSVHRAEFISRGMQIITSSADGLLKIWSVKTSECITTLDEHEKRVWALAVSPNEEKLISGGSDSFLIIWRDVTQENRDKLNSEREQMLLDDQKLKNLEESQDLIAALRLALKLERPFKVLGIIENIIKTGDTNLHDSIQELKPEYKDSLLNCASTWNMNGKHSHIAQLVINALLKEIGSGDFEATGLPTTLETLIPYTDRHFCRLTKLLQELHLMKYTAIRMKPHT</sequence>
<evidence type="ECO:0000256" key="4">
    <source>
        <dbReference type="ARBA" id="ARBA00023242"/>
    </source>
</evidence>
<reference evidence="7 8" key="1">
    <citation type="submission" date="2020-08" db="EMBL/GenBank/DDBJ databases">
        <title>Aphidius gifuensis genome sequencing and assembly.</title>
        <authorList>
            <person name="Du Z."/>
        </authorList>
    </citation>
    <scope>NUCLEOTIDE SEQUENCE [LARGE SCALE GENOMIC DNA]</scope>
    <source>
        <strain evidence="7">YNYX2018</strain>
        <tissue evidence="7">Adults</tissue>
    </source>
</reference>
<feature type="repeat" description="WD" evidence="5">
    <location>
        <begin position="597"/>
        <end position="628"/>
    </location>
</feature>
<dbReference type="AlphaFoldDB" id="A0A834XTD1"/>
<keyword evidence="4" id="KW-0539">Nucleus</keyword>
<dbReference type="OrthoDB" id="5414888at2759"/>
<evidence type="ECO:0000256" key="1">
    <source>
        <dbReference type="ARBA" id="ARBA00004604"/>
    </source>
</evidence>
<accession>A0A834XTD1</accession>
<evidence type="ECO:0000259" key="6">
    <source>
        <dbReference type="Pfam" id="PF08625"/>
    </source>
</evidence>
<feature type="repeat" description="WD" evidence="5">
    <location>
        <begin position="471"/>
        <end position="503"/>
    </location>
</feature>
<protein>
    <recommendedName>
        <fullName evidence="6">U3 small nucleolar RNA-associated protein 13 C-terminal domain-containing protein</fullName>
    </recommendedName>
</protein>
<dbReference type="GO" id="GO:0034511">
    <property type="term" value="F:U3 snoRNA binding"/>
    <property type="evidence" value="ECO:0007669"/>
    <property type="project" value="TreeGrafter"/>
</dbReference>
<dbReference type="PROSITE" id="PS50294">
    <property type="entry name" value="WD_REPEATS_REGION"/>
    <property type="match status" value="7"/>
</dbReference>
<keyword evidence="8" id="KW-1185">Reference proteome</keyword>
<dbReference type="InterPro" id="IPR036322">
    <property type="entry name" value="WD40_repeat_dom_sf"/>
</dbReference>
<name>A0A834XTD1_APHGI</name>
<comment type="subcellular location">
    <subcellularLocation>
        <location evidence="1">Nucleus</location>
        <location evidence="1">Nucleolus</location>
    </subcellularLocation>
</comment>
<dbReference type="PROSITE" id="PS50082">
    <property type="entry name" value="WD_REPEATS_2"/>
    <property type="match status" value="8"/>
</dbReference>
<keyword evidence="2 5" id="KW-0853">WD repeat</keyword>
<dbReference type="Pfam" id="PF08625">
    <property type="entry name" value="Utp13"/>
    <property type="match status" value="1"/>
</dbReference>
<dbReference type="PANTHER" id="PTHR19854">
    <property type="entry name" value="TRANSDUCIN BETA-LIKE 3"/>
    <property type="match status" value="1"/>
</dbReference>
<dbReference type="InterPro" id="IPR013934">
    <property type="entry name" value="Utp13_C"/>
</dbReference>
<dbReference type="GO" id="GO:0000480">
    <property type="term" value="P:endonucleolytic cleavage in 5'-ETS of tricistronic rRNA transcript (SSU-rRNA, 5.8S rRNA, LSU-rRNA)"/>
    <property type="evidence" value="ECO:0007669"/>
    <property type="project" value="TreeGrafter"/>
</dbReference>
<dbReference type="Gene3D" id="2.130.10.10">
    <property type="entry name" value="YVTN repeat-like/Quinoprotein amine dehydrogenase"/>
    <property type="match status" value="4"/>
</dbReference>
<gene>
    <name evidence="7" type="ORF">HCN44_005884</name>
</gene>
<dbReference type="CDD" id="cd00200">
    <property type="entry name" value="WD40"/>
    <property type="match status" value="1"/>
</dbReference>
<evidence type="ECO:0000313" key="7">
    <source>
        <dbReference type="EMBL" id="KAF7993103.1"/>
    </source>
</evidence>
<dbReference type="PROSITE" id="PS00678">
    <property type="entry name" value="WD_REPEATS_1"/>
    <property type="match status" value="2"/>
</dbReference>
<dbReference type="GO" id="GO:0030686">
    <property type="term" value="C:90S preribosome"/>
    <property type="evidence" value="ECO:0007669"/>
    <property type="project" value="TreeGrafter"/>
</dbReference>
<dbReference type="PRINTS" id="PR00320">
    <property type="entry name" value="GPROTEINBRPT"/>
</dbReference>
<feature type="repeat" description="WD" evidence="5">
    <location>
        <begin position="104"/>
        <end position="145"/>
    </location>
</feature>
<dbReference type="InterPro" id="IPR001680">
    <property type="entry name" value="WD40_rpt"/>
</dbReference>
<feature type="repeat" description="WD" evidence="5">
    <location>
        <begin position="513"/>
        <end position="554"/>
    </location>
</feature>
<dbReference type="GO" id="GO:0032040">
    <property type="term" value="C:small-subunit processome"/>
    <property type="evidence" value="ECO:0007669"/>
    <property type="project" value="InterPro"/>
</dbReference>
<feature type="repeat" description="WD" evidence="5">
    <location>
        <begin position="555"/>
        <end position="596"/>
    </location>
</feature>
<dbReference type="InterPro" id="IPR019775">
    <property type="entry name" value="WD40_repeat_CS"/>
</dbReference>
<comment type="caution">
    <text evidence="7">The sequence shown here is derived from an EMBL/GenBank/DDBJ whole genome shotgun (WGS) entry which is preliminary data.</text>
</comment>
<dbReference type="PANTHER" id="PTHR19854:SF15">
    <property type="entry name" value="TRANSDUCIN BETA-LIKE PROTEIN 3"/>
    <property type="match status" value="1"/>
</dbReference>
<dbReference type="InterPro" id="IPR011044">
    <property type="entry name" value="Quino_amine_DH_bsu"/>
</dbReference>
<dbReference type="SUPFAM" id="SSF50969">
    <property type="entry name" value="YVTN repeat-like/Quinoprotein amine dehydrogenase"/>
    <property type="match status" value="1"/>
</dbReference>
<evidence type="ECO:0000256" key="5">
    <source>
        <dbReference type="PROSITE-ProRule" id="PRU00221"/>
    </source>
</evidence>
<evidence type="ECO:0000256" key="2">
    <source>
        <dbReference type="ARBA" id="ARBA00022574"/>
    </source>
</evidence>
<proteinExistence type="predicted"/>
<dbReference type="GO" id="GO:0000472">
    <property type="term" value="P:endonucleolytic cleavage to generate mature 5'-end of SSU-rRNA from (SSU-rRNA, 5.8S rRNA, LSU-rRNA)"/>
    <property type="evidence" value="ECO:0007669"/>
    <property type="project" value="TreeGrafter"/>
</dbReference>
<feature type="repeat" description="WD" evidence="5">
    <location>
        <begin position="371"/>
        <end position="403"/>
    </location>
</feature>
<dbReference type="EMBL" id="JACMRX010000003">
    <property type="protein sequence ID" value="KAF7993103.1"/>
    <property type="molecule type" value="Genomic_DNA"/>
</dbReference>
<keyword evidence="3" id="KW-0677">Repeat</keyword>